<protein>
    <submittedName>
        <fullName evidence="2">Uncharacterized protein</fullName>
    </submittedName>
</protein>
<name>A0ABR2S7Y3_9ROSI</name>
<evidence type="ECO:0000256" key="1">
    <source>
        <dbReference type="SAM" id="MobiDB-lite"/>
    </source>
</evidence>
<sequence>MGGNQTSAEYEGYDSDTLELEGDSCINTAIKEHALIGKDGNFRKKKGDYHNLQLKDAKRANYSIGEGSKFGENESQVSHDSQKNPELTRQVDLVKGCQIREPLKNSEIILGSSKDPGYHGILAEWSPKTQTVYQIKTDTLCLSGGNSQWNRSLALSYQQANDPTVNKGKKILECSEGDVKDKLEDLMSGYLQDMEISNCRKRKLDDTEGFEFSAAKKTGIDEPDF</sequence>
<comment type="caution">
    <text evidence="2">The sequence shown here is derived from an EMBL/GenBank/DDBJ whole genome shotgun (WGS) entry which is preliminary data.</text>
</comment>
<feature type="compositionally biased region" description="Polar residues" evidence="1">
    <location>
        <begin position="73"/>
        <end position="85"/>
    </location>
</feature>
<reference evidence="2 3" key="1">
    <citation type="journal article" date="2024" name="G3 (Bethesda)">
        <title>Genome assembly of Hibiscus sabdariffa L. provides insights into metabolisms of medicinal natural products.</title>
        <authorList>
            <person name="Kim T."/>
        </authorList>
    </citation>
    <scope>NUCLEOTIDE SEQUENCE [LARGE SCALE GENOMIC DNA]</scope>
    <source>
        <strain evidence="2">TK-2024</strain>
        <tissue evidence="2">Old leaves</tissue>
    </source>
</reference>
<evidence type="ECO:0000313" key="2">
    <source>
        <dbReference type="EMBL" id="KAK9021096.1"/>
    </source>
</evidence>
<keyword evidence="3" id="KW-1185">Reference proteome</keyword>
<evidence type="ECO:0000313" key="3">
    <source>
        <dbReference type="Proteomes" id="UP001396334"/>
    </source>
</evidence>
<accession>A0ABR2S7Y3</accession>
<feature type="region of interest" description="Disordered" evidence="1">
    <location>
        <begin position="65"/>
        <end position="85"/>
    </location>
</feature>
<organism evidence="2 3">
    <name type="scientific">Hibiscus sabdariffa</name>
    <name type="common">roselle</name>
    <dbReference type="NCBI Taxonomy" id="183260"/>
    <lineage>
        <taxon>Eukaryota</taxon>
        <taxon>Viridiplantae</taxon>
        <taxon>Streptophyta</taxon>
        <taxon>Embryophyta</taxon>
        <taxon>Tracheophyta</taxon>
        <taxon>Spermatophyta</taxon>
        <taxon>Magnoliopsida</taxon>
        <taxon>eudicotyledons</taxon>
        <taxon>Gunneridae</taxon>
        <taxon>Pentapetalae</taxon>
        <taxon>rosids</taxon>
        <taxon>malvids</taxon>
        <taxon>Malvales</taxon>
        <taxon>Malvaceae</taxon>
        <taxon>Malvoideae</taxon>
        <taxon>Hibiscus</taxon>
    </lineage>
</organism>
<dbReference type="Proteomes" id="UP001396334">
    <property type="component" value="Unassembled WGS sequence"/>
</dbReference>
<gene>
    <name evidence="2" type="ORF">V6N11_011101</name>
</gene>
<dbReference type="EMBL" id="JBBPBN010000016">
    <property type="protein sequence ID" value="KAK9021096.1"/>
    <property type="molecule type" value="Genomic_DNA"/>
</dbReference>
<proteinExistence type="predicted"/>